<protein>
    <recommendedName>
        <fullName evidence="6">HTH-type transcriptional regulator MgrA</fullName>
    </recommendedName>
    <alternativeName>
        <fullName evidence="8">HTH-type transcriptional regulator SarZ</fullName>
    </alternativeName>
    <alternativeName>
        <fullName evidence="9">Staphylococcal accessory regulator Z</fullName>
    </alternativeName>
</protein>
<feature type="domain" description="HTH marR-type" evidence="10">
    <location>
        <begin position="8"/>
        <end position="140"/>
    </location>
</feature>
<comment type="similarity">
    <text evidence="7">Belongs to the SarZ family.</text>
</comment>
<organism evidence="11 12">
    <name type="scientific">Alkalibacter saccharofermentans DSM 14828</name>
    <dbReference type="NCBI Taxonomy" id="1120975"/>
    <lineage>
        <taxon>Bacteria</taxon>
        <taxon>Bacillati</taxon>
        <taxon>Bacillota</taxon>
        <taxon>Clostridia</taxon>
        <taxon>Eubacteriales</taxon>
        <taxon>Eubacteriaceae</taxon>
        <taxon>Alkalibacter</taxon>
    </lineage>
</organism>
<dbReference type="PANTHER" id="PTHR42756">
    <property type="entry name" value="TRANSCRIPTIONAL REGULATOR, MARR"/>
    <property type="match status" value="1"/>
</dbReference>
<keyword evidence="5" id="KW-0804">Transcription</keyword>
<keyword evidence="2" id="KW-0805">Transcription regulation</keyword>
<evidence type="ECO:0000256" key="9">
    <source>
        <dbReference type="ARBA" id="ARBA00047207"/>
    </source>
</evidence>
<evidence type="ECO:0000256" key="6">
    <source>
        <dbReference type="ARBA" id="ARBA00040307"/>
    </source>
</evidence>
<comment type="subcellular location">
    <subcellularLocation>
        <location evidence="1">Cytoplasm</location>
    </subcellularLocation>
</comment>
<dbReference type="RefSeq" id="WP_073270584.1">
    <property type="nucleotide sequence ID" value="NZ_FQTU01000009.1"/>
</dbReference>
<dbReference type="InterPro" id="IPR036388">
    <property type="entry name" value="WH-like_DNA-bd_sf"/>
</dbReference>
<dbReference type="InterPro" id="IPR000835">
    <property type="entry name" value="HTH_MarR-typ"/>
</dbReference>
<dbReference type="Gene3D" id="1.10.10.10">
    <property type="entry name" value="Winged helix-like DNA-binding domain superfamily/Winged helix DNA-binding domain"/>
    <property type="match status" value="1"/>
</dbReference>
<dbReference type="GO" id="GO:0003677">
    <property type="term" value="F:DNA binding"/>
    <property type="evidence" value="ECO:0007669"/>
    <property type="project" value="UniProtKB-KW"/>
</dbReference>
<keyword evidence="4 11" id="KW-0238">DNA-binding</keyword>
<dbReference type="GO" id="GO:0003700">
    <property type="term" value="F:DNA-binding transcription factor activity"/>
    <property type="evidence" value="ECO:0007669"/>
    <property type="project" value="InterPro"/>
</dbReference>
<dbReference type="STRING" id="1120975.SAMN02746064_01436"/>
<dbReference type="PROSITE" id="PS01117">
    <property type="entry name" value="HTH_MARR_1"/>
    <property type="match status" value="1"/>
</dbReference>
<evidence type="ECO:0000259" key="10">
    <source>
        <dbReference type="PROSITE" id="PS50995"/>
    </source>
</evidence>
<evidence type="ECO:0000313" key="11">
    <source>
        <dbReference type="EMBL" id="SHE89942.1"/>
    </source>
</evidence>
<sequence length="148" mass="17104">MDEVKSILNNALVLLFNLVLKSEEKFLREVGCKDLSINEIHVIDAIGKKEDQTMGWVAGELNVTLGTLTKAINNLEKKEYVKRKRSTKDRRVVFLALTDEGRKIFSLHQEFHDNMINEIVENLSKSEERALMKGLNNLIDYFMTNYNN</sequence>
<name>A0A1M4X9Y2_9FIRM</name>
<evidence type="ECO:0000313" key="12">
    <source>
        <dbReference type="Proteomes" id="UP000184251"/>
    </source>
</evidence>
<dbReference type="Pfam" id="PF22381">
    <property type="entry name" value="Staph_reg_Sar_Rot"/>
    <property type="match status" value="1"/>
</dbReference>
<dbReference type="AlphaFoldDB" id="A0A1M4X9Y2"/>
<dbReference type="PANTHER" id="PTHR42756:SF1">
    <property type="entry name" value="TRANSCRIPTIONAL REPRESSOR OF EMRAB OPERON"/>
    <property type="match status" value="1"/>
</dbReference>
<dbReference type="OrthoDB" id="5461037at2"/>
<evidence type="ECO:0000256" key="5">
    <source>
        <dbReference type="ARBA" id="ARBA00023163"/>
    </source>
</evidence>
<evidence type="ECO:0000256" key="7">
    <source>
        <dbReference type="ARBA" id="ARBA00046337"/>
    </source>
</evidence>
<keyword evidence="12" id="KW-1185">Reference proteome</keyword>
<dbReference type="PROSITE" id="PS50995">
    <property type="entry name" value="HTH_MARR_2"/>
    <property type="match status" value="1"/>
</dbReference>
<gene>
    <name evidence="11" type="ORF">SAMN02746064_01436</name>
</gene>
<dbReference type="GO" id="GO:0005737">
    <property type="term" value="C:cytoplasm"/>
    <property type="evidence" value="ECO:0007669"/>
    <property type="project" value="UniProtKB-SubCell"/>
</dbReference>
<dbReference type="InterPro" id="IPR036390">
    <property type="entry name" value="WH_DNA-bd_sf"/>
</dbReference>
<dbReference type="SUPFAM" id="SSF46785">
    <property type="entry name" value="Winged helix' DNA-binding domain"/>
    <property type="match status" value="1"/>
</dbReference>
<dbReference type="Proteomes" id="UP000184251">
    <property type="component" value="Unassembled WGS sequence"/>
</dbReference>
<accession>A0A1M4X9Y2</accession>
<proteinExistence type="inferred from homology"/>
<dbReference type="SMART" id="SM00347">
    <property type="entry name" value="HTH_MARR"/>
    <property type="match status" value="1"/>
</dbReference>
<dbReference type="InterPro" id="IPR055166">
    <property type="entry name" value="Transc_reg_Sar_Rot_HTH"/>
</dbReference>
<dbReference type="PRINTS" id="PR00598">
    <property type="entry name" value="HTHMARR"/>
</dbReference>
<dbReference type="InterPro" id="IPR023187">
    <property type="entry name" value="Tscrpt_reg_MarR-type_CS"/>
</dbReference>
<evidence type="ECO:0000256" key="3">
    <source>
        <dbReference type="ARBA" id="ARBA00023026"/>
    </source>
</evidence>
<evidence type="ECO:0000256" key="4">
    <source>
        <dbReference type="ARBA" id="ARBA00023125"/>
    </source>
</evidence>
<keyword evidence="3" id="KW-0843">Virulence</keyword>
<reference evidence="11 12" key="1">
    <citation type="submission" date="2016-11" db="EMBL/GenBank/DDBJ databases">
        <authorList>
            <person name="Jaros S."/>
            <person name="Januszkiewicz K."/>
            <person name="Wedrychowicz H."/>
        </authorList>
    </citation>
    <scope>NUCLEOTIDE SEQUENCE [LARGE SCALE GENOMIC DNA]</scope>
    <source>
        <strain evidence="11 12">DSM 14828</strain>
    </source>
</reference>
<evidence type="ECO:0000256" key="1">
    <source>
        <dbReference type="ARBA" id="ARBA00004496"/>
    </source>
</evidence>
<evidence type="ECO:0000256" key="2">
    <source>
        <dbReference type="ARBA" id="ARBA00023015"/>
    </source>
</evidence>
<dbReference type="EMBL" id="FQTU01000009">
    <property type="protein sequence ID" value="SHE89942.1"/>
    <property type="molecule type" value="Genomic_DNA"/>
</dbReference>
<evidence type="ECO:0000256" key="8">
    <source>
        <dbReference type="ARBA" id="ARBA00047188"/>
    </source>
</evidence>